<reference evidence="2" key="1">
    <citation type="submission" date="2015-12" db="EMBL/GenBank/DDBJ databases">
        <authorList>
            <person name="Zhang G."/>
            <person name="Stingl U."/>
        </authorList>
    </citation>
    <scope>NUCLEOTIDE SEQUENCE [LARGE SCALE GENOMIC DNA]</scope>
    <source>
        <strain evidence="2">ZGT108</strain>
    </source>
</reference>
<dbReference type="EMBL" id="LQBP01000002">
    <property type="protein sequence ID" value="KUJ81301.1"/>
    <property type="molecule type" value="Genomic_DNA"/>
</dbReference>
<dbReference type="AlphaFoldDB" id="A0A0X3U229"/>
<dbReference type="STRING" id="1685378.AVO44_05455"/>
<keyword evidence="2" id="KW-1185">Reference proteome</keyword>
<organism evidence="1 2">
    <name type="scientific">Ruegeria profundi</name>
    <dbReference type="NCBI Taxonomy" id="1685378"/>
    <lineage>
        <taxon>Bacteria</taxon>
        <taxon>Pseudomonadati</taxon>
        <taxon>Pseudomonadota</taxon>
        <taxon>Alphaproteobacteria</taxon>
        <taxon>Rhodobacterales</taxon>
        <taxon>Roseobacteraceae</taxon>
        <taxon>Ruegeria</taxon>
    </lineage>
</organism>
<dbReference type="RefSeq" id="WP_068333693.1">
    <property type="nucleotide sequence ID" value="NZ_LQBP01000002.1"/>
</dbReference>
<sequence>MLYREAVEINESVLRLSTLLRDLTDDVQGNMKIAVASHVVCPVLDDALARFHANHPAATFSLEVHSSADAIAEVAVKQTASWMYCNRSLS</sequence>
<accession>A0A0X3U229</accession>
<gene>
    <name evidence="1" type="ORF">AVO44_05455</name>
</gene>
<name>A0A0X3U229_9RHOB</name>
<evidence type="ECO:0000313" key="1">
    <source>
        <dbReference type="EMBL" id="KUJ81301.1"/>
    </source>
</evidence>
<evidence type="ECO:0000313" key="2">
    <source>
        <dbReference type="Proteomes" id="UP000053690"/>
    </source>
</evidence>
<dbReference type="Gene3D" id="3.40.190.10">
    <property type="entry name" value="Periplasmic binding protein-like II"/>
    <property type="match status" value="1"/>
</dbReference>
<comment type="caution">
    <text evidence="1">The sequence shown here is derived from an EMBL/GenBank/DDBJ whole genome shotgun (WGS) entry which is preliminary data.</text>
</comment>
<protein>
    <submittedName>
        <fullName evidence="1">Uncharacterized protein</fullName>
    </submittedName>
</protein>
<proteinExistence type="predicted"/>
<dbReference type="Proteomes" id="UP000053690">
    <property type="component" value="Unassembled WGS sequence"/>
</dbReference>